<organism evidence="2 3">
    <name type="scientific">Myodes glareolus</name>
    <name type="common">Bank vole</name>
    <name type="synonym">Clethrionomys glareolus</name>
    <dbReference type="NCBI Taxonomy" id="447135"/>
    <lineage>
        <taxon>Eukaryota</taxon>
        <taxon>Metazoa</taxon>
        <taxon>Chordata</taxon>
        <taxon>Craniata</taxon>
        <taxon>Vertebrata</taxon>
        <taxon>Euteleostomi</taxon>
        <taxon>Mammalia</taxon>
        <taxon>Eutheria</taxon>
        <taxon>Euarchontoglires</taxon>
        <taxon>Glires</taxon>
        <taxon>Rodentia</taxon>
        <taxon>Myomorpha</taxon>
        <taxon>Muroidea</taxon>
        <taxon>Cricetidae</taxon>
        <taxon>Arvicolinae</taxon>
        <taxon>Myodes</taxon>
    </lineage>
</organism>
<comment type="caution">
    <text evidence="2">The sequence shown here is derived from an EMBL/GenBank/DDBJ whole genome shotgun (WGS) entry which is preliminary data.</text>
</comment>
<protein>
    <recommendedName>
        <fullName evidence="4">Secreted protein</fullName>
    </recommendedName>
</protein>
<gene>
    <name evidence="2" type="ORF">U0070_023710</name>
</gene>
<dbReference type="Proteomes" id="UP001488838">
    <property type="component" value="Unassembled WGS sequence"/>
</dbReference>
<dbReference type="AlphaFoldDB" id="A0AAW0HDQ4"/>
<reference evidence="2 3" key="1">
    <citation type="journal article" date="2023" name="bioRxiv">
        <title>Conserved and derived expression patterns and positive selection on dental genes reveal complex evolutionary context of ever-growing rodent molars.</title>
        <authorList>
            <person name="Calamari Z.T."/>
            <person name="Song A."/>
            <person name="Cohen E."/>
            <person name="Akter M."/>
            <person name="Roy R.D."/>
            <person name="Hallikas O."/>
            <person name="Christensen M.M."/>
            <person name="Li P."/>
            <person name="Marangoni P."/>
            <person name="Jernvall J."/>
            <person name="Klein O.D."/>
        </authorList>
    </citation>
    <scope>NUCLEOTIDE SEQUENCE [LARGE SCALE GENOMIC DNA]</scope>
    <source>
        <strain evidence="2">V071</strain>
    </source>
</reference>
<evidence type="ECO:0000256" key="1">
    <source>
        <dbReference type="SAM" id="MobiDB-lite"/>
    </source>
</evidence>
<dbReference type="EMBL" id="JBBHLL010000629">
    <property type="protein sequence ID" value="KAK7799257.1"/>
    <property type="molecule type" value="Genomic_DNA"/>
</dbReference>
<evidence type="ECO:0000313" key="3">
    <source>
        <dbReference type="Proteomes" id="UP001488838"/>
    </source>
</evidence>
<evidence type="ECO:0000313" key="2">
    <source>
        <dbReference type="EMBL" id="KAK7799257.1"/>
    </source>
</evidence>
<feature type="region of interest" description="Disordered" evidence="1">
    <location>
        <begin position="82"/>
        <end position="127"/>
    </location>
</feature>
<feature type="region of interest" description="Disordered" evidence="1">
    <location>
        <begin position="18"/>
        <end position="65"/>
    </location>
</feature>
<keyword evidence="3" id="KW-1185">Reference proteome</keyword>
<evidence type="ECO:0008006" key="4">
    <source>
        <dbReference type="Google" id="ProtNLM"/>
    </source>
</evidence>
<feature type="compositionally biased region" description="Low complexity" evidence="1">
    <location>
        <begin position="112"/>
        <end position="127"/>
    </location>
</feature>
<sequence length="127" mass="12822">MATATIALVSESLAAKGGSQLVGMSHRPGQDAESPWVRSGLTRPYTDPLVVPGTRGGGGAGARGRCRGCSCSFRLEDSSFRRLGGVGRPQAAGLGPPQSGLRSSEVGRQLSRRPAASGSRGACSGSP</sequence>
<accession>A0AAW0HDQ4</accession>
<proteinExistence type="predicted"/>
<name>A0AAW0HDQ4_MYOGA</name>